<dbReference type="InterPro" id="IPR014756">
    <property type="entry name" value="Ig_E-set"/>
</dbReference>
<accession>A0A0M0JCG5</accession>
<dbReference type="InterPro" id="IPR051519">
    <property type="entry name" value="PDE6D_unc-119_myristoyl-bd"/>
</dbReference>
<dbReference type="Proteomes" id="UP000037460">
    <property type="component" value="Unassembled WGS sequence"/>
</dbReference>
<feature type="domain" description="GMP phosphodiesterase delta subunit" evidence="6">
    <location>
        <begin position="10"/>
        <end position="143"/>
    </location>
</feature>
<dbReference type="SUPFAM" id="SSF81296">
    <property type="entry name" value="E set domains"/>
    <property type="match status" value="1"/>
</dbReference>
<comment type="similarity">
    <text evidence="1">Belongs to the PDE6D/unc-119 family.</text>
</comment>
<dbReference type="InterPro" id="IPR008015">
    <property type="entry name" value="PDED_dom"/>
</dbReference>
<keyword evidence="8" id="KW-1185">Reference proteome</keyword>
<reference evidence="8" key="1">
    <citation type="journal article" date="2015" name="PLoS Genet.">
        <title>Genome Sequence and Transcriptome Analyses of Chrysochromulina tobin: Metabolic Tools for Enhanced Algal Fitness in the Prominent Order Prymnesiales (Haptophyceae).</title>
        <authorList>
            <person name="Hovde B.T."/>
            <person name="Deodato C.R."/>
            <person name="Hunsperger H.M."/>
            <person name="Ryken S.A."/>
            <person name="Yost W."/>
            <person name="Jha R.K."/>
            <person name="Patterson J."/>
            <person name="Monnat R.J. Jr."/>
            <person name="Barlow S.B."/>
            <person name="Starkenburg S.R."/>
            <person name="Cattolico R.A."/>
        </authorList>
    </citation>
    <scope>NUCLEOTIDE SEQUENCE</scope>
    <source>
        <strain evidence="8">CCMP291</strain>
    </source>
</reference>
<evidence type="ECO:0000256" key="4">
    <source>
        <dbReference type="ARBA" id="ARBA00023121"/>
    </source>
</evidence>
<evidence type="ECO:0000313" key="7">
    <source>
        <dbReference type="EMBL" id="KOO24042.1"/>
    </source>
</evidence>
<dbReference type="PANTHER" id="PTHR12951:SF1">
    <property type="entry name" value="PROTEIN UNC-119 HOMOLOG"/>
    <property type="match status" value="1"/>
</dbReference>
<dbReference type="InterPro" id="IPR037036">
    <property type="entry name" value="PDED_dom_sf"/>
</dbReference>
<gene>
    <name evidence="7" type="ORF">Ctob_004091</name>
</gene>
<dbReference type="GO" id="GO:0042953">
    <property type="term" value="P:lipoprotein transport"/>
    <property type="evidence" value="ECO:0007669"/>
    <property type="project" value="TreeGrafter"/>
</dbReference>
<evidence type="ECO:0000256" key="1">
    <source>
        <dbReference type="ARBA" id="ARBA00008102"/>
    </source>
</evidence>
<evidence type="ECO:0000256" key="3">
    <source>
        <dbReference type="ARBA" id="ARBA00022927"/>
    </source>
</evidence>
<comment type="caution">
    <text evidence="7">The sequence shown here is derived from an EMBL/GenBank/DDBJ whole genome shotgun (WGS) entry which is preliminary data.</text>
</comment>
<name>A0A0M0JCG5_9EUKA</name>
<sequence length="146" mass="16993">MTPHPRVPLQVAKDPKMPKIDNSMIPPEMEDQVRCICYDFGDAFLDLTTIGTTLTFSIGDNEVPGFRMIERHYFRDQLIKSFDFEFGFGIPNSTNTWEAIYEMPELDAETKQAMIDNPWETQSDSFYYVGDQMVLHNKAKYAYTRK</sequence>
<keyword evidence="2" id="KW-0813">Transport</keyword>
<dbReference type="EMBL" id="JWZX01003132">
    <property type="protein sequence ID" value="KOO24042.1"/>
    <property type="molecule type" value="Genomic_DNA"/>
</dbReference>
<dbReference type="GO" id="GO:0008289">
    <property type="term" value="F:lipid binding"/>
    <property type="evidence" value="ECO:0007669"/>
    <property type="project" value="UniProtKB-KW"/>
</dbReference>
<evidence type="ECO:0000256" key="2">
    <source>
        <dbReference type="ARBA" id="ARBA00022448"/>
    </source>
</evidence>
<feature type="region of interest" description="Disordered" evidence="5">
    <location>
        <begin position="1"/>
        <end position="20"/>
    </location>
</feature>
<dbReference type="OrthoDB" id="10248777at2759"/>
<dbReference type="Gene3D" id="2.70.50.40">
    <property type="entry name" value="GMP phosphodiesterase, delta subunit"/>
    <property type="match status" value="1"/>
</dbReference>
<proteinExistence type="inferred from homology"/>
<evidence type="ECO:0000313" key="8">
    <source>
        <dbReference type="Proteomes" id="UP000037460"/>
    </source>
</evidence>
<dbReference type="GO" id="GO:0060271">
    <property type="term" value="P:cilium assembly"/>
    <property type="evidence" value="ECO:0007669"/>
    <property type="project" value="TreeGrafter"/>
</dbReference>
<keyword evidence="4" id="KW-0446">Lipid-binding</keyword>
<organism evidence="7 8">
    <name type="scientific">Chrysochromulina tobinii</name>
    <dbReference type="NCBI Taxonomy" id="1460289"/>
    <lineage>
        <taxon>Eukaryota</taxon>
        <taxon>Haptista</taxon>
        <taxon>Haptophyta</taxon>
        <taxon>Prymnesiophyceae</taxon>
        <taxon>Prymnesiales</taxon>
        <taxon>Chrysochromulinaceae</taxon>
        <taxon>Chrysochromulina</taxon>
    </lineage>
</organism>
<evidence type="ECO:0000259" key="6">
    <source>
        <dbReference type="Pfam" id="PF05351"/>
    </source>
</evidence>
<dbReference type="PANTHER" id="PTHR12951">
    <property type="entry name" value="RETINAL PROTEIN 4"/>
    <property type="match status" value="1"/>
</dbReference>
<dbReference type="Pfam" id="PF05351">
    <property type="entry name" value="GMP_PDE_delta"/>
    <property type="match status" value="1"/>
</dbReference>
<dbReference type="GO" id="GO:0005929">
    <property type="term" value="C:cilium"/>
    <property type="evidence" value="ECO:0007669"/>
    <property type="project" value="TreeGrafter"/>
</dbReference>
<keyword evidence="3" id="KW-0653">Protein transport</keyword>
<protein>
    <submittedName>
        <fullName evidence="7">Unc119</fullName>
    </submittedName>
</protein>
<dbReference type="AlphaFoldDB" id="A0A0M0JCG5"/>
<evidence type="ECO:0000256" key="5">
    <source>
        <dbReference type="SAM" id="MobiDB-lite"/>
    </source>
</evidence>